<feature type="region of interest" description="Disordered" evidence="4">
    <location>
        <begin position="360"/>
        <end position="401"/>
    </location>
</feature>
<dbReference type="Proteomes" id="UP000660262">
    <property type="component" value="Unassembled WGS sequence"/>
</dbReference>
<evidence type="ECO:0000313" key="5">
    <source>
        <dbReference type="EMBL" id="GHP03117.1"/>
    </source>
</evidence>
<dbReference type="SUPFAM" id="SSF52075">
    <property type="entry name" value="Outer arm dynein light chain 1"/>
    <property type="match status" value="1"/>
</dbReference>
<evidence type="ECO:0000256" key="2">
    <source>
        <dbReference type="ARBA" id="ARBA00022614"/>
    </source>
</evidence>
<evidence type="ECO:0000256" key="4">
    <source>
        <dbReference type="SAM" id="MobiDB-lite"/>
    </source>
</evidence>
<gene>
    <name evidence="5" type="ORF">PPROV_000187200</name>
</gene>
<dbReference type="InterPro" id="IPR032675">
    <property type="entry name" value="LRR_dom_sf"/>
</dbReference>
<dbReference type="AlphaFoldDB" id="A0A830HDG6"/>
<dbReference type="PANTHER" id="PTHR15454">
    <property type="entry name" value="NISCHARIN RELATED"/>
    <property type="match status" value="1"/>
</dbReference>
<evidence type="ECO:0000313" key="6">
    <source>
        <dbReference type="Proteomes" id="UP000660262"/>
    </source>
</evidence>
<dbReference type="OrthoDB" id="266138at2759"/>
<dbReference type="EMBL" id="BNJQ01000004">
    <property type="protein sequence ID" value="GHP03117.1"/>
    <property type="molecule type" value="Genomic_DNA"/>
</dbReference>
<reference evidence="5" key="1">
    <citation type="submission" date="2020-10" db="EMBL/GenBank/DDBJ databases">
        <title>Unveiling of a novel bifunctional photoreceptor, Dualchrome1, isolated from a cosmopolitan green alga.</title>
        <authorList>
            <person name="Suzuki S."/>
            <person name="Kawachi M."/>
        </authorList>
    </citation>
    <scope>NUCLEOTIDE SEQUENCE</scope>
    <source>
        <strain evidence="5">NIES 2893</strain>
    </source>
</reference>
<organism evidence="5 6">
    <name type="scientific">Pycnococcus provasolii</name>
    <dbReference type="NCBI Taxonomy" id="41880"/>
    <lineage>
        <taxon>Eukaryota</taxon>
        <taxon>Viridiplantae</taxon>
        <taxon>Chlorophyta</taxon>
        <taxon>Pseudoscourfieldiophyceae</taxon>
        <taxon>Pseudoscourfieldiales</taxon>
        <taxon>Pycnococcaceae</taxon>
        <taxon>Pycnococcus</taxon>
    </lineage>
</organism>
<evidence type="ECO:0000256" key="3">
    <source>
        <dbReference type="ARBA" id="ARBA00022737"/>
    </source>
</evidence>
<feature type="compositionally biased region" description="Pro residues" evidence="4">
    <location>
        <begin position="263"/>
        <end position="282"/>
    </location>
</feature>
<dbReference type="Gene3D" id="3.80.10.10">
    <property type="entry name" value="Ribonuclease Inhibitor"/>
    <property type="match status" value="2"/>
</dbReference>
<comment type="subcellular location">
    <subcellularLocation>
        <location evidence="1">Cytoplasm</location>
        <location evidence="1">Cytoskeleton</location>
        <location evidence="1">Cilium axoneme</location>
    </subcellularLocation>
</comment>
<accession>A0A830HDG6</accession>
<feature type="compositionally biased region" description="Basic and acidic residues" evidence="4">
    <location>
        <begin position="311"/>
        <end position="322"/>
    </location>
</feature>
<dbReference type="GO" id="GO:0005930">
    <property type="term" value="C:axoneme"/>
    <property type="evidence" value="ECO:0007669"/>
    <property type="project" value="UniProtKB-SubCell"/>
</dbReference>
<name>A0A830HDG6_9CHLO</name>
<keyword evidence="6" id="KW-1185">Reference proteome</keyword>
<comment type="caution">
    <text evidence="5">The sequence shown here is derived from an EMBL/GenBank/DDBJ whole genome shotgun (WGS) entry which is preliminary data.</text>
</comment>
<proteinExistence type="predicted"/>
<protein>
    <submittedName>
        <fullName evidence="5">Uncharacterized protein</fullName>
    </submittedName>
</protein>
<keyword evidence="2" id="KW-0433">Leucine-rich repeat</keyword>
<sequence length="500" mass="51904">MSQRTSRSGRSSGEELVPASVNIGASPLASLAFRDLEALPAHVTADAAYESLDLTGNLLVSIAATRLPLRLRRLALTGNHLSALPHGIARLPRLQELFVGCNLISDLSPAWACPTLLLLNAPCNVVATLDVPPAGSTVISLDVGSNALESVDAMVKALTAFPDLKHLRADGNPACITLGWRDALRAALPKLSTLDGLAEEPPAADSGDDAGATLTVAGPDAIHLRVALTNLVLVPEDPPAAAPAPAEEEVAEASKDGEEAEPPPEPPAPPPEPERPPIPPTPDYYATVVFPDGTSVQTPMLRPEPPEEEADPKGGKGAHHDEGEEGEGEPDLSTAHAALPVSLETADLLARTGVRVALVKRTHRTAPAPPPEPRAEGEGEGAEGEDGAPAAAAATDGEEPPQWVPVLSEEIVAEGFLRAPSLLSGLSHKLACEAVVPLVPRHTLFPWDKTKSPLLSSDRLLALDDPAQPTSAMATVSLSLALHVAPPPPPASEEEATEEE</sequence>
<evidence type="ECO:0000256" key="1">
    <source>
        <dbReference type="ARBA" id="ARBA00004430"/>
    </source>
</evidence>
<keyword evidence="3" id="KW-0677">Repeat</keyword>
<feature type="region of interest" description="Disordered" evidence="4">
    <location>
        <begin position="238"/>
        <end position="332"/>
    </location>
</feature>